<evidence type="ECO:0000313" key="2">
    <source>
        <dbReference type="Proteomes" id="UP000693942"/>
    </source>
</evidence>
<name>A0A8J5PXV9_FUSOX</name>
<dbReference type="AlphaFoldDB" id="A0A8J5PXV9"/>
<protein>
    <submittedName>
        <fullName evidence="1">Uncharacterized protein</fullName>
    </submittedName>
</protein>
<comment type="caution">
    <text evidence="1">The sequence shown here is derived from an EMBL/GenBank/DDBJ whole genome shotgun (WGS) entry which is preliminary data.</text>
</comment>
<dbReference type="EMBL" id="JAELUR010000011">
    <property type="protein sequence ID" value="KAG7425742.1"/>
    <property type="molecule type" value="Genomic_DNA"/>
</dbReference>
<gene>
    <name evidence="1" type="ORF">Forpi1262_v013672</name>
</gene>
<evidence type="ECO:0000313" key="1">
    <source>
        <dbReference type="EMBL" id="KAG7425742.1"/>
    </source>
</evidence>
<organism evidence="1 2">
    <name type="scientific">Fusarium oxysporum f. sp. raphani</name>
    <dbReference type="NCBI Taxonomy" id="96318"/>
    <lineage>
        <taxon>Eukaryota</taxon>
        <taxon>Fungi</taxon>
        <taxon>Dikarya</taxon>
        <taxon>Ascomycota</taxon>
        <taxon>Pezizomycotina</taxon>
        <taxon>Sordariomycetes</taxon>
        <taxon>Hypocreomycetidae</taxon>
        <taxon>Hypocreales</taxon>
        <taxon>Nectriaceae</taxon>
        <taxon>Fusarium</taxon>
        <taxon>Fusarium oxysporum species complex</taxon>
    </lineage>
</organism>
<sequence length="66" mass="7127">MDAGQSERPSSSKTLTLSDVNNRLQSLEVKVRGDPHLRRNVADTPLASGSSSIYFLHLANVSSTLT</sequence>
<reference evidence="1" key="1">
    <citation type="submission" date="2021-04" db="EMBL/GenBank/DDBJ databases">
        <title>First draft genome resource for Brassicaceae pathogens Fusarium oxysporum f. sp. raphani and Fusarium oxysporum f. sp. rapae.</title>
        <authorList>
            <person name="Asai S."/>
        </authorList>
    </citation>
    <scope>NUCLEOTIDE SEQUENCE</scope>
    <source>
        <strain evidence="1">Tf1262</strain>
    </source>
</reference>
<dbReference type="Proteomes" id="UP000693942">
    <property type="component" value="Unassembled WGS sequence"/>
</dbReference>
<accession>A0A8J5PXV9</accession>
<proteinExistence type="predicted"/>